<evidence type="ECO:0000313" key="3">
    <source>
        <dbReference type="Proteomes" id="UP001597468"/>
    </source>
</evidence>
<evidence type="ECO:0000313" key="2">
    <source>
        <dbReference type="EMBL" id="MFD2519212.1"/>
    </source>
</evidence>
<feature type="coiled-coil region" evidence="1">
    <location>
        <begin position="120"/>
        <end position="196"/>
    </location>
</feature>
<evidence type="ECO:0000256" key="1">
    <source>
        <dbReference type="SAM" id="Coils"/>
    </source>
</evidence>
<keyword evidence="1" id="KW-0175">Coiled coil</keyword>
<protein>
    <submittedName>
        <fullName evidence="2">Uncharacterized protein</fullName>
    </submittedName>
</protein>
<sequence length="253" mass="29418">MNTNVSDPPVLGRTETFSFENFDNNIKFYLAYDYLPLKDIALLIRGVDDLYELVYKALNEERVPDSLKLVLDTAHTGNSIEWVTELLEKAAPSKKALRALYLTGALIYFPATIQNTQADTNKTKADTEKIKAEIQNLEAERELLKVQKKREESEIELIEAKKKREEAEARKADKEAEKLDVEIQQKKSQVEKLEKLEFENFLRKNQFNDELINKILQEENWKKLNKKSNKILETINKGPIYHCTINDFPLIKK</sequence>
<proteinExistence type="predicted"/>
<organism evidence="2 3">
    <name type="scientific">Salinimicrobium flavum</name>
    <dbReference type="NCBI Taxonomy" id="1737065"/>
    <lineage>
        <taxon>Bacteria</taxon>
        <taxon>Pseudomonadati</taxon>
        <taxon>Bacteroidota</taxon>
        <taxon>Flavobacteriia</taxon>
        <taxon>Flavobacteriales</taxon>
        <taxon>Flavobacteriaceae</taxon>
        <taxon>Salinimicrobium</taxon>
    </lineage>
</organism>
<keyword evidence="3" id="KW-1185">Reference proteome</keyword>
<dbReference type="RefSeq" id="WP_380755066.1">
    <property type="nucleotide sequence ID" value="NZ_JBHULT010000013.1"/>
</dbReference>
<name>A0ABW5J1K9_9FLAO</name>
<reference evidence="3" key="1">
    <citation type="journal article" date="2019" name="Int. J. Syst. Evol. Microbiol.">
        <title>The Global Catalogue of Microorganisms (GCM) 10K type strain sequencing project: providing services to taxonomists for standard genome sequencing and annotation.</title>
        <authorList>
            <consortium name="The Broad Institute Genomics Platform"/>
            <consortium name="The Broad Institute Genome Sequencing Center for Infectious Disease"/>
            <person name="Wu L."/>
            <person name="Ma J."/>
        </authorList>
    </citation>
    <scope>NUCLEOTIDE SEQUENCE [LARGE SCALE GENOMIC DNA]</scope>
    <source>
        <strain evidence="3">KCTC 42585</strain>
    </source>
</reference>
<accession>A0ABW5J1K9</accession>
<dbReference type="EMBL" id="JBHULT010000013">
    <property type="protein sequence ID" value="MFD2519212.1"/>
    <property type="molecule type" value="Genomic_DNA"/>
</dbReference>
<dbReference type="Proteomes" id="UP001597468">
    <property type="component" value="Unassembled WGS sequence"/>
</dbReference>
<comment type="caution">
    <text evidence="2">The sequence shown here is derived from an EMBL/GenBank/DDBJ whole genome shotgun (WGS) entry which is preliminary data.</text>
</comment>
<gene>
    <name evidence="2" type="ORF">ACFSTG_14985</name>
</gene>